<evidence type="ECO:0000256" key="1">
    <source>
        <dbReference type="ARBA" id="ARBA00004245"/>
    </source>
</evidence>
<keyword evidence="4" id="KW-0597">Phosphoprotein</keyword>
<feature type="compositionally biased region" description="Low complexity" evidence="8">
    <location>
        <begin position="1182"/>
        <end position="1206"/>
    </location>
</feature>
<dbReference type="GO" id="GO:0106006">
    <property type="term" value="F:cytoskeletal protein-membrane anchor activity"/>
    <property type="evidence" value="ECO:0007669"/>
    <property type="project" value="UniProtKB-ARBA"/>
</dbReference>
<dbReference type="InterPro" id="IPR001060">
    <property type="entry name" value="FCH_dom"/>
</dbReference>
<dbReference type="CDD" id="cd00174">
    <property type="entry name" value="SH3"/>
    <property type="match status" value="1"/>
</dbReference>
<dbReference type="HOGENOM" id="CLU_003525_0_0_1"/>
<evidence type="ECO:0000313" key="11">
    <source>
        <dbReference type="EMBL" id="EUN25516.1"/>
    </source>
</evidence>
<name>W7EBL0_BIPV3</name>
<dbReference type="OrthoDB" id="27823at2759"/>
<dbReference type="SMART" id="SM00326">
    <property type="entry name" value="SH3"/>
    <property type="match status" value="1"/>
</dbReference>
<dbReference type="FunFam" id="1.20.1270.60:FF:000045">
    <property type="entry name" value="Cell division control protein"/>
    <property type="match status" value="1"/>
</dbReference>
<dbReference type="GO" id="GO:0005543">
    <property type="term" value="F:phospholipid binding"/>
    <property type="evidence" value="ECO:0007669"/>
    <property type="project" value="TreeGrafter"/>
</dbReference>
<feature type="compositionally biased region" description="Polar residues" evidence="8">
    <location>
        <begin position="756"/>
        <end position="776"/>
    </location>
</feature>
<feature type="compositionally biased region" description="Polar residues" evidence="8">
    <location>
        <begin position="999"/>
        <end position="1012"/>
    </location>
</feature>
<dbReference type="CDD" id="cd07651">
    <property type="entry name" value="F-BAR_PombeCdc15_like"/>
    <property type="match status" value="1"/>
</dbReference>
<dbReference type="Gene3D" id="2.30.30.40">
    <property type="entry name" value="SH3 Domains"/>
    <property type="match status" value="1"/>
</dbReference>
<feature type="compositionally biased region" description="Basic and acidic residues" evidence="8">
    <location>
        <begin position="406"/>
        <end position="419"/>
    </location>
</feature>
<dbReference type="GO" id="GO:1903475">
    <property type="term" value="P:mitotic actomyosin contractile ring assembly"/>
    <property type="evidence" value="ECO:0007669"/>
    <property type="project" value="UniProtKB-ARBA"/>
</dbReference>
<accession>W7EBL0</accession>
<dbReference type="InterPro" id="IPR031160">
    <property type="entry name" value="F_BAR_dom"/>
</dbReference>
<feature type="compositionally biased region" description="Low complexity" evidence="8">
    <location>
        <begin position="526"/>
        <end position="557"/>
    </location>
</feature>
<dbReference type="GO" id="GO:0009898">
    <property type="term" value="C:cytoplasmic side of plasma membrane"/>
    <property type="evidence" value="ECO:0007669"/>
    <property type="project" value="TreeGrafter"/>
</dbReference>
<protein>
    <recommendedName>
        <fullName evidence="13">SH3 domain-containing protein</fullName>
    </recommendedName>
</protein>
<sequence>MGATATEPPSVSLSFANNFWGKDDAGVGPMLDRMHAAKVTNDELKHFYAARASIEEDYARKLLNLSRKPLGSCETGTLRLSCDVIRAEVESMGKAHQNVAHQMKTELEEPLAAFAGGMKERRKIVQNGIEKLLKLKMQQTSTMNKARDKYEQDCLKIKGFLAQAHMVMGQEERKNKAKLEKTQINLATTSADYEAAVKVLEETTGRWNRDWKAACDKFQDLEEERIDYTKSSLWNFANIASTVCVSDDASCEKIRLSLEDCDVEKDITGFIKESGTGQEIPDAPKFINFCKGDAETSSQVSEDENYSVAQFARTLNPAYRASSPAPSNFDSHHDPNNPLAREMGLQRDTRPILPDDIDALPLQPVDSRRQSMDRSRQSMDRPRQSIDMPRQSVDRSRQSIDMPRQSVDRSRQSVDRSRQSVDMSRQAAESPQPYIDEPQQYVESPRQHIDSPRQRAEQPRQSRQYVEQQRQYIEQSQQHVEPLRRYTESPRLQYAEPPRQQYTEPPRQQYVEPPKPQYTEPSRQQYVESPEPQYVEPPYEEPPQQQYVEPPEPQYTEPPREQYVEPPKPQYVEPPKPQYQYVEPPKPQYTEPPKQQQIEPLRKRADTLRQRVESPQPMQSPQATRGVQPDSRLIQAQEQARQQYQQTPVPLNDYPADGMTQFCRIGAPTDRNSIPSPVRPASRSSQSDCSNPNSFSSVEPPSGSCSPGKPMAAPSIPEPSPIEEGSVQKKRGFFNSPFARRKSKHEIEPPALAPSTRKTWTPPSRRNTEENNSLTKSFVIRPTRAIESKPPSPGPEPADPRANFQLNVGNNVFDVASPDKKKQEPETDAQEELDPIAQALEELRGVTKQTSVRQPEERKQAAVRQTADRYHGLATPAPPATPAVGSKLAGSVPTPLSSASITAAKRGTPPPSYEQPPMSRLGAPKPAHTARQMQKTTQMYVNQKVNMFNGGDAARPPSRSPTKQEAPRTAAAAATTPQAASPRTASPAPARAVSPRPTLQTAKQTPTQNSYRTTPTQQQPQSPSTYQPVQRQSTIPSQPAQRPPSQASQRPLRQQAAAQPVPRPASRQQSQQQKPSPAAQPVPRPASRQQAQPQATPPAAQQASRPMSRQQTQQQPPASPAASNNRTESPNPYAPSSAGGRPRAQTGSASAQAYGTPMGRNTFTSSRGQSPAVNNTQPAASPKPLQQKPVQQQQAPQPKPVQQQPSPQKPQPPPQQPPQPAFAQAQSRPQSRAAASSRAASPNPQFRQSFDRPGSSLGSEMALALSTAGSERGDGSVYGGSQYGGSVRGRANTARPQSSYMGSEFGFNGGSGSSVRAESRVRSKSLAEPKNYNSQGRLILNYSRAMYSYAAQIPEELGFQKGDILAVLRLQDDGWWEAEAVGKQGRPGLVPSNYLQPC</sequence>
<feature type="domain" description="SH3" evidence="9">
    <location>
        <begin position="1338"/>
        <end position="1398"/>
    </location>
</feature>
<feature type="compositionally biased region" description="Polar residues" evidence="8">
    <location>
        <begin position="616"/>
        <end position="625"/>
    </location>
</feature>
<feature type="domain" description="F-BAR" evidence="10">
    <location>
        <begin position="13"/>
        <end position="266"/>
    </location>
</feature>
<feature type="compositionally biased region" description="Low complexity" evidence="8">
    <location>
        <begin position="967"/>
        <end position="998"/>
    </location>
</feature>
<evidence type="ECO:0000313" key="12">
    <source>
        <dbReference type="Proteomes" id="UP000054337"/>
    </source>
</evidence>
<dbReference type="SUPFAM" id="SSF50044">
    <property type="entry name" value="SH3-domain"/>
    <property type="match status" value="1"/>
</dbReference>
<dbReference type="PANTHER" id="PTHR23065:SF7">
    <property type="entry name" value="NOSTRIN, ISOFORM H"/>
    <property type="match status" value="1"/>
</dbReference>
<keyword evidence="5" id="KW-0206">Cytoskeleton</keyword>
<dbReference type="InterPro" id="IPR027267">
    <property type="entry name" value="AH/BAR_dom_sf"/>
</dbReference>
<feature type="compositionally biased region" description="Pro residues" evidence="8">
    <location>
        <begin position="566"/>
        <end position="577"/>
    </location>
</feature>
<dbReference type="Proteomes" id="UP000054337">
    <property type="component" value="Unassembled WGS sequence"/>
</dbReference>
<evidence type="ECO:0008006" key="13">
    <source>
        <dbReference type="Google" id="ProtNLM"/>
    </source>
</evidence>
<gene>
    <name evidence="11" type="ORF">COCVIDRAFT_103378</name>
</gene>
<evidence type="ECO:0000256" key="6">
    <source>
        <dbReference type="PROSITE-ProRule" id="PRU00192"/>
    </source>
</evidence>
<evidence type="ECO:0000259" key="10">
    <source>
        <dbReference type="PROSITE" id="PS51741"/>
    </source>
</evidence>
<feature type="compositionally biased region" description="Polar residues" evidence="8">
    <location>
        <begin position="1145"/>
        <end position="1179"/>
    </location>
</feature>
<feature type="compositionally biased region" description="Polar residues" evidence="8">
    <location>
        <begin position="682"/>
        <end position="705"/>
    </location>
</feature>
<evidence type="ECO:0000256" key="8">
    <source>
        <dbReference type="SAM" id="MobiDB-lite"/>
    </source>
</evidence>
<evidence type="ECO:0000256" key="2">
    <source>
        <dbReference type="ARBA" id="ARBA00022443"/>
    </source>
</evidence>
<keyword evidence="3" id="KW-0963">Cytoplasm</keyword>
<evidence type="ECO:0000256" key="4">
    <source>
        <dbReference type="ARBA" id="ARBA00022553"/>
    </source>
</evidence>
<organism evidence="11 12">
    <name type="scientific">Bipolaris victoriae (strain FI3)</name>
    <name type="common">Victoria blight of oats agent</name>
    <name type="synonym">Cochliobolus victoriae</name>
    <dbReference type="NCBI Taxonomy" id="930091"/>
    <lineage>
        <taxon>Eukaryota</taxon>
        <taxon>Fungi</taxon>
        <taxon>Dikarya</taxon>
        <taxon>Ascomycota</taxon>
        <taxon>Pezizomycotina</taxon>
        <taxon>Dothideomycetes</taxon>
        <taxon>Pleosporomycetidae</taxon>
        <taxon>Pleosporales</taxon>
        <taxon>Pleosporineae</taxon>
        <taxon>Pleosporaceae</taxon>
        <taxon>Bipolaris</taxon>
    </lineage>
</organism>
<feature type="compositionally biased region" description="Low complexity" evidence="8">
    <location>
        <begin position="1013"/>
        <end position="1077"/>
    </location>
</feature>
<keyword evidence="2 6" id="KW-0728">SH3 domain</keyword>
<feature type="region of interest" description="Disordered" evidence="8">
    <location>
        <begin position="319"/>
        <end position="1328"/>
    </location>
</feature>
<feature type="compositionally biased region" description="Basic and acidic residues" evidence="8">
    <location>
        <begin position="366"/>
        <end position="384"/>
    </location>
</feature>
<dbReference type="Pfam" id="PF00611">
    <property type="entry name" value="FCH"/>
    <property type="match status" value="1"/>
</dbReference>
<feature type="compositionally biased region" description="Basic and acidic residues" evidence="8">
    <location>
        <begin position="854"/>
        <end position="871"/>
    </location>
</feature>
<feature type="compositionally biased region" description="Polar residues" evidence="8">
    <location>
        <begin position="931"/>
        <end position="946"/>
    </location>
</feature>
<feature type="compositionally biased region" description="Pro residues" evidence="8">
    <location>
        <begin position="1207"/>
        <end position="1220"/>
    </location>
</feature>
<dbReference type="SMART" id="SM00055">
    <property type="entry name" value="FCH"/>
    <property type="match status" value="1"/>
</dbReference>
<dbReference type="RefSeq" id="XP_014555091.1">
    <property type="nucleotide sequence ID" value="XM_014699605.1"/>
</dbReference>
<evidence type="ECO:0000256" key="7">
    <source>
        <dbReference type="PROSITE-ProRule" id="PRU01077"/>
    </source>
</evidence>
<feature type="compositionally biased region" description="Low complexity" evidence="8">
    <location>
        <begin position="635"/>
        <end position="646"/>
    </location>
</feature>
<feature type="compositionally biased region" description="Low complexity" evidence="8">
    <location>
        <begin position="468"/>
        <end position="478"/>
    </location>
</feature>
<comment type="subcellular location">
    <subcellularLocation>
        <location evidence="1">Cytoplasm</location>
        <location evidence="1">Cytoskeleton</location>
    </subcellularLocation>
</comment>
<dbReference type="InterPro" id="IPR036028">
    <property type="entry name" value="SH3-like_dom_sf"/>
</dbReference>
<keyword evidence="7" id="KW-0175">Coiled coil</keyword>
<feature type="compositionally biased region" description="Basic and acidic residues" evidence="8">
    <location>
        <begin position="445"/>
        <end position="460"/>
    </location>
</feature>
<feature type="compositionally biased region" description="Gly residues" evidence="8">
    <location>
        <begin position="1276"/>
        <end position="1287"/>
    </location>
</feature>
<dbReference type="SUPFAM" id="SSF103657">
    <property type="entry name" value="BAR/IMD domain-like"/>
    <property type="match status" value="1"/>
</dbReference>
<dbReference type="FunFam" id="2.30.30.40:FF:000164">
    <property type="entry name" value="Cell division control protein"/>
    <property type="match status" value="1"/>
</dbReference>
<feature type="compositionally biased region" description="Basic and acidic residues" evidence="8">
    <location>
        <begin position="1317"/>
        <end position="1327"/>
    </location>
</feature>
<dbReference type="GO" id="GO:0120104">
    <property type="term" value="C:mitotic actomyosin contractile ring, proximal layer"/>
    <property type="evidence" value="ECO:0007669"/>
    <property type="project" value="UniProtKB-ARBA"/>
</dbReference>
<feature type="compositionally biased region" description="Low complexity" evidence="8">
    <location>
        <begin position="1085"/>
        <end position="1127"/>
    </location>
</feature>
<dbReference type="GeneID" id="26248535"/>
<dbReference type="Pfam" id="PF00018">
    <property type="entry name" value="SH3_1"/>
    <property type="match status" value="1"/>
</dbReference>
<proteinExistence type="predicted"/>
<evidence type="ECO:0000256" key="3">
    <source>
        <dbReference type="ARBA" id="ARBA00022490"/>
    </source>
</evidence>
<feature type="compositionally biased region" description="Low complexity" evidence="8">
    <location>
        <begin position="1221"/>
        <end position="1245"/>
    </location>
</feature>
<dbReference type="EMBL" id="KI968751">
    <property type="protein sequence ID" value="EUN25516.1"/>
    <property type="molecule type" value="Genomic_DNA"/>
</dbReference>
<evidence type="ECO:0000259" key="9">
    <source>
        <dbReference type="PROSITE" id="PS50002"/>
    </source>
</evidence>
<dbReference type="Gene3D" id="1.20.1270.60">
    <property type="entry name" value="Arfaptin homology (AH) domain/BAR domain"/>
    <property type="match status" value="1"/>
</dbReference>
<dbReference type="PRINTS" id="PR00452">
    <property type="entry name" value="SH3DOMAIN"/>
</dbReference>
<reference evidence="11 12" key="1">
    <citation type="journal article" date="2013" name="PLoS Genet.">
        <title>Comparative genome structure, secondary metabolite, and effector coding capacity across Cochliobolus pathogens.</title>
        <authorList>
            <person name="Condon B.J."/>
            <person name="Leng Y."/>
            <person name="Wu D."/>
            <person name="Bushley K.E."/>
            <person name="Ohm R.A."/>
            <person name="Otillar R."/>
            <person name="Martin J."/>
            <person name="Schackwitz W."/>
            <person name="Grimwood J."/>
            <person name="MohdZainudin N."/>
            <person name="Xue C."/>
            <person name="Wang R."/>
            <person name="Manning V.A."/>
            <person name="Dhillon B."/>
            <person name="Tu Z.J."/>
            <person name="Steffenson B.J."/>
            <person name="Salamov A."/>
            <person name="Sun H."/>
            <person name="Lowry S."/>
            <person name="LaButti K."/>
            <person name="Han J."/>
            <person name="Copeland A."/>
            <person name="Lindquist E."/>
            <person name="Barry K."/>
            <person name="Schmutz J."/>
            <person name="Baker S.E."/>
            <person name="Ciuffetti L.M."/>
            <person name="Grigoriev I.V."/>
            <person name="Zhong S."/>
            <person name="Turgeon B.G."/>
        </authorList>
    </citation>
    <scope>NUCLEOTIDE SEQUENCE [LARGE SCALE GENOMIC DNA]</scope>
    <source>
        <strain evidence="11 12">FI3</strain>
    </source>
</reference>
<dbReference type="InterPro" id="IPR001452">
    <property type="entry name" value="SH3_domain"/>
</dbReference>
<keyword evidence="12" id="KW-1185">Reference proteome</keyword>
<feature type="compositionally biased region" description="Basic and acidic residues" evidence="8">
    <location>
        <begin position="600"/>
        <end position="612"/>
    </location>
</feature>
<evidence type="ECO:0000256" key="5">
    <source>
        <dbReference type="ARBA" id="ARBA00023212"/>
    </source>
</evidence>
<dbReference type="PROSITE" id="PS51741">
    <property type="entry name" value="F_BAR"/>
    <property type="match status" value="1"/>
</dbReference>
<dbReference type="PANTHER" id="PTHR23065">
    <property type="entry name" value="PROLINE-SERINE-THREONINE PHOSPHATASE INTERACTING PROTEIN 1"/>
    <property type="match status" value="1"/>
</dbReference>
<dbReference type="PROSITE" id="PS50002">
    <property type="entry name" value="SH3"/>
    <property type="match status" value="1"/>
</dbReference>